<dbReference type="GO" id="GO:0008270">
    <property type="term" value="F:zinc ion binding"/>
    <property type="evidence" value="ECO:0007669"/>
    <property type="project" value="UniProtKB-KW"/>
</dbReference>
<feature type="domain" description="RING-type" evidence="2">
    <location>
        <begin position="197"/>
        <end position="237"/>
    </location>
</feature>
<keyword evidence="1" id="KW-0863">Zinc-finger</keyword>
<name>A0A251KR48_MANES</name>
<dbReference type="GO" id="GO:0048437">
    <property type="term" value="P:floral organ development"/>
    <property type="evidence" value="ECO:0000318"/>
    <property type="project" value="GO_Central"/>
</dbReference>
<protein>
    <recommendedName>
        <fullName evidence="2">RING-type domain-containing protein</fullName>
    </recommendedName>
</protein>
<dbReference type="EMBL" id="CM004392">
    <property type="protein sequence ID" value="OAY48542.1"/>
    <property type="molecule type" value="Genomic_DNA"/>
</dbReference>
<reference evidence="3 4" key="1">
    <citation type="submission" date="2016-02" db="EMBL/GenBank/DDBJ databases">
        <title>WGS assembly of Manihot esculenta.</title>
        <authorList>
            <person name="Bredeson J.V."/>
            <person name="Prochnik S.E."/>
            <person name="Lyons J.B."/>
            <person name="Schmutz J."/>
            <person name="Grimwood J."/>
            <person name="Vrebalov J."/>
            <person name="Bart R.S."/>
            <person name="Amuge T."/>
            <person name="Ferguson M.E."/>
            <person name="Green R."/>
            <person name="Putnam N."/>
            <person name="Stites J."/>
            <person name="Rounsley S."/>
            <person name="Rokhsar D.S."/>
        </authorList>
    </citation>
    <scope>NUCLEOTIDE SEQUENCE [LARGE SCALE GENOMIC DNA]</scope>
    <source>
        <strain evidence="4">cv. AM560-2</strain>
        <tissue evidence="3">Leaf</tissue>
    </source>
</reference>
<dbReference type="EMBL" id="CM004392">
    <property type="protein sequence ID" value="OAY48543.1"/>
    <property type="molecule type" value="Genomic_DNA"/>
</dbReference>
<dbReference type="SMART" id="SM00184">
    <property type="entry name" value="RING"/>
    <property type="match status" value="1"/>
</dbReference>
<dbReference type="Gramene" id="Manes.06G165800.5.v8.1">
    <property type="protein sequence ID" value="Manes.06G165800.5.v8.1.CDS"/>
    <property type="gene ID" value="Manes.06G165800.v8.1"/>
</dbReference>
<dbReference type="Gene3D" id="3.30.40.10">
    <property type="entry name" value="Zinc/RING finger domain, C3HC4 (zinc finger)"/>
    <property type="match status" value="1"/>
</dbReference>
<dbReference type="EMBL" id="CM004392">
    <property type="protein sequence ID" value="OAY48541.1"/>
    <property type="molecule type" value="Genomic_DNA"/>
</dbReference>
<evidence type="ECO:0000313" key="4">
    <source>
        <dbReference type="Proteomes" id="UP000091857"/>
    </source>
</evidence>
<dbReference type="Pfam" id="PF13639">
    <property type="entry name" value="zf-RING_2"/>
    <property type="match status" value="1"/>
</dbReference>
<dbReference type="PANTHER" id="PTHR46400:SF5">
    <property type="entry name" value="RING-TYPE DOMAIN-CONTAINING PROTEIN"/>
    <property type="match status" value="1"/>
</dbReference>
<dbReference type="PANTHER" id="PTHR46400">
    <property type="entry name" value="RING/U-BOX SUPERFAMILY PROTEIN"/>
    <property type="match status" value="1"/>
</dbReference>
<dbReference type="InterPro" id="IPR033276">
    <property type="entry name" value="BB"/>
</dbReference>
<proteinExistence type="predicted"/>
<dbReference type="GO" id="GO:0031624">
    <property type="term" value="F:ubiquitin conjugating enzyme binding"/>
    <property type="evidence" value="ECO:0000318"/>
    <property type="project" value="GO_Central"/>
</dbReference>
<dbReference type="GO" id="GO:0016567">
    <property type="term" value="P:protein ubiquitination"/>
    <property type="evidence" value="ECO:0007669"/>
    <property type="project" value="InterPro"/>
</dbReference>
<dbReference type="EMBL" id="CM004392">
    <property type="protein sequence ID" value="OAY48544.1"/>
    <property type="molecule type" value="Genomic_DNA"/>
</dbReference>
<dbReference type="GO" id="GO:0004842">
    <property type="term" value="F:ubiquitin-protein transferase activity"/>
    <property type="evidence" value="ECO:0000318"/>
    <property type="project" value="GO_Central"/>
</dbReference>
<keyword evidence="1" id="KW-0862">Zinc</keyword>
<organism evidence="3 4">
    <name type="scientific">Manihot esculenta</name>
    <name type="common">Cassava</name>
    <name type="synonym">Jatropha manihot</name>
    <dbReference type="NCBI Taxonomy" id="3983"/>
    <lineage>
        <taxon>Eukaryota</taxon>
        <taxon>Viridiplantae</taxon>
        <taxon>Streptophyta</taxon>
        <taxon>Embryophyta</taxon>
        <taxon>Tracheophyta</taxon>
        <taxon>Spermatophyta</taxon>
        <taxon>Magnoliopsida</taxon>
        <taxon>eudicotyledons</taxon>
        <taxon>Gunneridae</taxon>
        <taxon>Pentapetalae</taxon>
        <taxon>rosids</taxon>
        <taxon>fabids</taxon>
        <taxon>Malpighiales</taxon>
        <taxon>Euphorbiaceae</taxon>
        <taxon>Crotonoideae</taxon>
        <taxon>Manihoteae</taxon>
        <taxon>Manihot</taxon>
    </lineage>
</organism>
<evidence type="ECO:0000256" key="1">
    <source>
        <dbReference type="PROSITE-ProRule" id="PRU00175"/>
    </source>
</evidence>
<dbReference type="FunFam" id="3.30.40.10:FF:000226">
    <property type="entry name" value="E3 ubiquitin ligase BIG BROTHER"/>
    <property type="match status" value="1"/>
</dbReference>
<dbReference type="Gramene" id="Manes.06G165800.7.v8.1">
    <property type="protein sequence ID" value="Manes.06G165800.7.v8.1.CDS"/>
    <property type="gene ID" value="Manes.06G165800.v8.1"/>
</dbReference>
<accession>A0A251KR48</accession>
<keyword evidence="1" id="KW-0479">Metal-binding</keyword>
<dbReference type="Proteomes" id="UP000091857">
    <property type="component" value="Chromosome 6"/>
</dbReference>
<dbReference type="PROSITE" id="PS50089">
    <property type="entry name" value="ZF_RING_2"/>
    <property type="match status" value="1"/>
</dbReference>
<dbReference type="OrthoDB" id="9984778at2759"/>
<keyword evidence="4" id="KW-1185">Reference proteome</keyword>
<dbReference type="InterPro" id="IPR001841">
    <property type="entry name" value="Znf_RING"/>
</dbReference>
<dbReference type="InterPro" id="IPR013083">
    <property type="entry name" value="Znf_RING/FYVE/PHD"/>
</dbReference>
<sequence>MSWNPHMEAHYMNTSYPYNSAGSFMEYFEGLTYEHVNFIFDGASQIQESVYPSMNANLYKFSLSQSGSSLYYDHSHAYEIHAHGPQIDDYRRPLENSSTMTNVPTAAVSAEREGNENMGAQNDPEECLRRHQSAQDLQVIWQDNVDPDNMSYEELLELGDVVGTQSRGLSQESIALLPVSKYKCSFFLRRKSRSERCVICQMEYKRGDRRIMLPCKHAYHVGCGTRWLSINKACPICYVDVFGDSSKH</sequence>
<dbReference type="AlphaFoldDB" id="A0A251KR48"/>
<evidence type="ECO:0000259" key="2">
    <source>
        <dbReference type="PROSITE" id="PS50089"/>
    </source>
</evidence>
<dbReference type="SUPFAM" id="SSF57850">
    <property type="entry name" value="RING/U-box"/>
    <property type="match status" value="1"/>
</dbReference>
<gene>
    <name evidence="3" type="ORF">MANES_06G165800</name>
</gene>
<evidence type="ECO:0000313" key="3">
    <source>
        <dbReference type="EMBL" id="OAY48543.1"/>
    </source>
</evidence>
<dbReference type="GO" id="GO:0046621">
    <property type="term" value="P:negative regulation of organ growth"/>
    <property type="evidence" value="ECO:0007669"/>
    <property type="project" value="InterPro"/>
</dbReference>